<evidence type="ECO:0000256" key="5">
    <source>
        <dbReference type="SAM" id="MobiDB-lite"/>
    </source>
</evidence>
<feature type="transmembrane region" description="Helical" evidence="4">
    <location>
        <begin position="20"/>
        <end position="48"/>
    </location>
</feature>
<keyword evidence="4" id="KW-0813">Transport</keyword>
<protein>
    <recommendedName>
        <fullName evidence="4">Copper transport protein</fullName>
    </recommendedName>
</protein>
<keyword evidence="3 4" id="KW-0472">Membrane</keyword>
<keyword evidence="1 4" id="KW-0812">Transmembrane</keyword>
<name>A0AA36B3W1_OCTVU</name>
<organism evidence="6 7">
    <name type="scientific">Octopus vulgaris</name>
    <name type="common">Common octopus</name>
    <dbReference type="NCBI Taxonomy" id="6645"/>
    <lineage>
        <taxon>Eukaryota</taxon>
        <taxon>Metazoa</taxon>
        <taxon>Spiralia</taxon>
        <taxon>Lophotrochozoa</taxon>
        <taxon>Mollusca</taxon>
        <taxon>Cephalopoda</taxon>
        <taxon>Coleoidea</taxon>
        <taxon>Octopodiformes</taxon>
        <taxon>Octopoda</taxon>
        <taxon>Incirrata</taxon>
        <taxon>Octopodidae</taxon>
        <taxon>Octopus</taxon>
    </lineage>
</organism>
<evidence type="ECO:0000313" key="7">
    <source>
        <dbReference type="Proteomes" id="UP001162480"/>
    </source>
</evidence>
<evidence type="ECO:0000256" key="1">
    <source>
        <dbReference type="ARBA" id="ARBA00022692"/>
    </source>
</evidence>
<dbReference type="AlphaFoldDB" id="A0AA36B3W1"/>
<dbReference type="GO" id="GO:0016020">
    <property type="term" value="C:membrane"/>
    <property type="evidence" value="ECO:0007669"/>
    <property type="project" value="UniProtKB-SubCell"/>
</dbReference>
<evidence type="ECO:0000256" key="3">
    <source>
        <dbReference type="ARBA" id="ARBA00023136"/>
    </source>
</evidence>
<feature type="compositionally biased region" description="Basic residues" evidence="5">
    <location>
        <begin position="136"/>
        <end position="150"/>
    </location>
</feature>
<dbReference type="Pfam" id="PF04145">
    <property type="entry name" value="Ctr"/>
    <property type="match status" value="1"/>
</dbReference>
<dbReference type="InterPro" id="IPR007274">
    <property type="entry name" value="Cop_transporter"/>
</dbReference>
<accession>A0AA36B3W1</accession>
<keyword evidence="4" id="KW-0187">Copper transport</keyword>
<evidence type="ECO:0000256" key="4">
    <source>
        <dbReference type="RuleBase" id="RU367022"/>
    </source>
</evidence>
<evidence type="ECO:0000313" key="6">
    <source>
        <dbReference type="EMBL" id="CAI9726701.1"/>
    </source>
</evidence>
<sequence length="199" mass="22678">MWRQSPDMMHSAVFNTNNNISLLVSIWKIHSLKALTFSCIIIGVLALLHQGIKFLLIYTEAEDIHKHLTEGSRGRIFTKRRILQTLLHMIKVANGYILMLVVMTFNTWIFVTVVCGLTVGYFCYGWSIQDNSSHRPISKTKSKSKSKNRANAKTNKDRGQTNGQTNNPPHLLSRNVLYPGEHISHFITLLDQDLDVTEV</sequence>
<comment type="subcellular location">
    <subcellularLocation>
        <location evidence="4">Membrane</location>
        <topology evidence="4">Multi-pass membrane protein</topology>
    </subcellularLocation>
</comment>
<keyword evidence="2 4" id="KW-1133">Transmembrane helix</keyword>
<gene>
    <name evidence="6" type="ORF">OCTVUL_1B028463</name>
</gene>
<keyword evidence="4" id="KW-0406">Ion transport</keyword>
<dbReference type="GO" id="GO:0005375">
    <property type="term" value="F:copper ion transmembrane transporter activity"/>
    <property type="evidence" value="ECO:0007669"/>
    <property type="project" value="UniProtKB-UniRule"/>
</dbReference>
<keyword evidence="7" id="KW-1185">Reference proteome</keyword>
<evidence type="ECO:0000256" key="2">
    <source>
        <dbReference type="ARBA" id="ARBA00022989"/>
    </source>
</evidence>
<proteinExistence type="inferred from homology"/>
<feature type="transmembrane region" description="Helical" evidence="4">
    <location>
        <begin position="82"/>
        <end position="102"/>
    </location>
</feature>
<feature type="region of interest" description="Disordered" evidence="5">
    <location>
        <begin position="133"/>
        <end position="171"/>
    </location>
</feature>
<comment type="similarity">
    <text evidence="4">Belongs to the copper transporter (Ctr) (TC 1.A.56) family. SLC31A subfamily.</text>
</comment>
<dbReference type="EMBL" id="OX597821">
    <property type="protein sequence ID" value="CAI9726701.1"/>
    <property type="molecule type" value="Genomic_DNA"/>
</dbReference>
<feature type="transmembrane region" description="Helical" evidence="4">
    <location>
        <begin position="108"/>
        <end position="128"/>
    </location>
</feature>
<dbReference type="Proteomes" id="UP001162480">
    <property type="component" value="Chromosome 8"/>
</dbReference>
<dbReference type="PANTHER" id="PTHR12483">
    <property type="entry name" value="SOLUTE CARRIER FAMILY 31 COPPER TRANSPORTERS"/>
    <property type="match status" value="1"/>
</dbReference>
<keyword evidence="4" id="KW-0186">Copper</keyword>
<reference evidence="6" key="1">
    <citation type="submission" date="2023-08" db="EMBL/GenBank/DDBJ databases">
        <authorList>
            <person name="Alioto T."/>
            <person name="Alioto T."/>
            <person name="Gomez Garrido J."/>
        </authorList>
    </citation>
    <scope>NUCLEOTIDE SEQUENCE</scope>
</reference>